<dbReference type="EMBL" id="AUZJ01000009">
    <property type="protein sequence ID" value="ERF61557.1"/>
    <property type="molecule type" value="Genomic_DNA"/>
</dbReference>
<reference evidence="2 3" key="1">
    <citation type="submission" date="2013-08" db="EMBL/GenBank/DDBJ databases">
        <authorList>
            <person name="Durkin A.S."/>
            <person name="Haft D.R."/>
            <person name="McCorrison J."/>
            <person name="Torralba M."/>
            <person name="Gillis M."/>
            <person name="Haft D.H."/>
            <person name="Methe B."/>
            <person name="Sutton G."/>
            <person name="Nelson K.E."/>
        </authorList>
    </citation>
    <scope>NUCLEOTIDE SEQUENCE [LARGE SCALE GENOMIC DNA]</scope>
    <source>
        <strain evidence="2 3">VPI DR56BR1116</strain>
    </source>
</reference>
<proteinExistence type="predicted"/>
<feature type="region of interest" description="Disordered" evidence="1">
    <location>
        <begin position="1"/>
        <end position="21"/>
    </location>
</feature>
<dbReference type="Proteomes" id="UP000016412">
    <property type="component" value="Unassembled WGS sequence"/>
</dbReference>
<organism evidence="2 3">
    <name type="scientific">Treponema socranskii subsp. socranskii VPI DR56BR1116 = ATCC 35536</name>
    <dbReference type="NCBI Taxonomy" id="1125725"/>
    <lineage>
        <taxon>Bacteria</taxon>
        <taxon>Pseudomonadati</taxon>
        <taxon>Spirochaetota</taxon>
        <taxon>Spirochaetia</taxon>
        <taxon>Spirochaetales</taxon>
        <taxon>Treponemataceae</taxon>
        <taxon>Treponema</taxon>
    </lineage>
</organism>
<evidence type="ECO:0000313" key="2">
    <source>
        <dbReference type="EMBL" id="ERF61557.1"/>
    </source>
</evidence>
<gene>
    <name evidence="2" type="ORF">HMPREF1325_2295</name>
</gene>
<evidence type="ECO:0000313" key="3">
    <source>
        <dbReference type="Proteomes" id="UP000016412"/>
    </source>
</evidence>
<feature type="compositionally biased region" description="Basic and acidic residues" evidence="1">
    <location>
        <begin position="8"/>
        <end position="21"/>
    </location>
</feature>
<comment type="caution">
    <text evidence="2">The sequence shown here is derived from an EMBL/GenBank/DDBJ whole genome shotgun (WGS) entry which is preliminary data.</text>
</comment>
<evidence type="ECO:0000256" key="1">
    <source>
        <dbReference type="SAM" id="MobiDB-lite"/>
    </source>
</evidence>
<accession>U1FBK6</accession>
<protein>
    <submittedName>
        <fullName evidence="2">Uncharacterized protein</fullName>
    </submittedName>
</protein>
<sequence length="48" mass="5778">MRALMRRKSSDDADDKKTKLEKEKKRIERAIEQLQKRLEFVEAAIENM</sequence>
<name>U1FBK6_TRESO</name>
<dbReference type="PATRIC" id="fig|1125725.3.peg.360"/>
<dbReference type="AlphaFoldDB" id="U1FBK6"/>